<comment type="miscellaneous">
    <text evidence="3">In the RecBCD complex, RecB has a slow 3'-5' helicase, an exonuclease activity and loads RecA onto ssDNA, RecD has a fast 5'-3' helicase activity, while RecC stimulates the ATPase and processivity of the RecB helicase and contributes to recognition of the Chi site.</text>
</comment>
<dbReference type="Pfam" id="PF13245">
    <property type="entry name" value="AAA_19"/>
    <property type="match status" value="1"/>
</dbReference>
<evidence type="ECO:0000256" key="1">
    <source>
        <dbReference type="ARBA" id="ARBA00022741"/>
    </source>
</evidence>
<proteinExistence type="inferred from homology"/>
<keyword evidence="1 3" id="KW-0547">Nucleotide-binding</keyword>
<keyword evidence="3" id="KW-0238">DNA-binding</keyword>
<evidence type="ECO:0000256" key="3">
    <source>
        <dbReference type="HAMAP-Rule" id="MF_01487"/>
    </source>
</evidence>
<dbReference type="NCBIfam" id="TIGR01447">
    <property type="entry name" value="recD"/>
    <property type="match status" value="1"/>
</dbReference>
<protein>
    <recommendedName>
        <fullName evidence="3">RecBCD enzyme subunit RecD</fullName>
        <ecNumber evidence="3">5.6.2.3</ecNumber>
    </recommendedName>
    <alternativeName>
        <fullName evidence="3">DNA 5'-3' helicase subunit RecD</fullName>
    </alternativeName>
    <alternativeName>
        <fullName evidence="3">Exonuclease V subunit RecD</fullName>
        <shortName evidence="3">ExoV subunit RecD</shortName>
    </alternativeName>
    <alternativeName>
        <fullName evidence="3">Helicase/nuclease RecBCD subunit RecD</fullName>
    </alternativeName>
</protein>
<dbReference type="InterPro" id="IPR027785">
    <property type="entry name" value="UvrD-like_helicase_C"/>
</dbReference>
<dbReference type="Gene3D" id="3.40.50.300">
    <property type="entry name" value="P-loop containing nucleotide triphosphate hydrolases"/>
    <property type="match status" value="3"/>
</dbReference>
<dbReference type="EMBL" id="WTVH01000010">
    <property type="protein sequence ID" value="NMF93102.1"/>
    <property type="molecule type" value="Genomic_DNA"/>
</dbReference>
<sequence length="577" mass="60811">MRASLAVAAGHVCVPLAELVAEDETVAGLRDVLLASGVVGRAAVHEPRPLLLDAADRLYLRRHYDWERRLATAVVARAACPLPAPPPATVERLGELFSANAARLDGRADWQKLAVALALERRLTVISGGPGTGKTTTVAALLACLLSADPQLRVALAAPTGKAAARMLDALRARSGSLPEDVRGRLPLASHTLHRLLGVTPQPGRFRHHAGNPLALDVLVVDEASMLDLALAARLIDALPPHARLILLGDKDQLAAVEAGAVFAELCADASLDASCVARLAALTGTPAGRIAPPPPRRATPLAGSVVWFAESHRFAADSGIGRLAAGINAGAGDEVLAWLREGADSSVEWLADDGDAPSAAVLARLEQGYAGYFDALRTYDGDPAPVFVAFDRFRVLCAVHGGPRGIDATNERLSRHARAALADAPGLTASPWYAGRPVIVLKNDYLLRLYNGDVGICLADAHGELRVVFPDPAGGWRELAPLRLPAHDTAFAMTVHKAQGSEFAKVMLLLPATPMKVMTRELLYTGVTRAAREVVLAGPEAVLLAACRTPTVRESGLIDRMVEAADAHRVPRGGPR</sequence>
<comment type="similarity">
    <text evidence="3">Belongs to the RecD family.</text>
</comment>
<comment type="subunit">
    <text evidence="3">Heterotrimer of RecB, RecC and RecD. All subunits contribute to DNA-binding.</text>
</comment>
<keyword evidence="3" id="KW-0413">Isomerase</keyword>
<evidence type="ECO:0000313" key="5">
    <source>
        <dbReference type="EMBL" id="NMF93102.1"/>
    </source>
</evidence>
<dbReference type="GO" id="GO:0008854">
    <property type="term" value="F:exodeoxyribonuclease V activity"/>
    <property type="evidence" value="ECO:0007669"/>
    <property type="project" value="UniProtKB-EC"/>
</dbReference>
<comment type="caution">
    <text evidence="5">The sequence shown here is derived from an EMBL/GenBank/DDBJ whole genome shotgun (WGS) entry which is preliminary data.</text>
</comment>
<keyword evidence="6" id="KW-1185">Reference proteome</keyword>
<dbReference type="EC" id="5.6.2.3" evidence="3"/>
<dbReference type="InterPro" id="IPR003593">
    <property type="entry name" value="AAA+_ATPase"/>
</dbReference>
<dbReference type="Pfam" id="PF13538">
    <property type="entry name" value="UvrD_C_2"/>
    <property type="match status" value="1"/>
</dbReference>
<keyword evidence="3" id="KW-0347">Helicase</keyword>
<dbReference type="SUPFAM" id="SSF52540">
    <property type="entry name" value="P-loop containing nucleoside triphosphate hydrolases"/>
    <property type="match status" value="2"/>
</dbReference>
<reference evidence="5" key="1">
    <citation type="submission" date="2019-12" db="EMBL/GenBank/DDBJ databases">
        <title>Comparative genomics gives insights into the taxonomy of the Azoarcus-Aromatoleum group and reveals separate origins of nif in the plant-associated Azoarcus and non-plant-associated Aromatoleum sub-groups.</title>
        <authorList>
            <person name="Lafos M."/>
            <person name="Maluk M."/>
            <person name="Batista M."/>
            <person name="Junghare M."/>
            <person name="Carmona M."/>
            <person name="Faoro H."/>
            <person name="Cruz L.M."/>
            <person name="Battistoni F."/>
            <person name="De Souza E."/>
            <person name="Pedrosa F."/>
            <person name="Chen W.-M."/>
            <person name="Poole P.S."/>
            <person name="Dixon R.A."/>
            <person name="James E.K."/>
        </authorList>
    </citation>
    <scope>NUCLEOTIDE SEQUENCE</scope>
    <source>
        <strain evidence="5">U120</strain>
    </source>
</reference>
<dbReference type="InterPro" id="IPR050534">
    <property type="entry name" value="Coronavir_polyprotein_1ab"/>
</dbReference>
<keyword evidence="3" id="KW-0227">DNA damage</keyword>
<gene>
    <name evidence="3 5" type="primary">recD</name>
    <name evidence="5" type="ORF">GO608_07145</name>
</gene>
<keyword evidence="2 3" id="KW-0067">ATP-binding</keyword>
<evidence type="ECO:0000259" key="4">
    <source>
        <dbReference type="SMART" id="SM00382"/>
    </source>
</evidence>
<keyword evidence="3" id="KW-0540">Nuclease</keyword>
<feature type="binding site" evidence="3">
    <location>
        <begin position="128"/>
        <end position="135"/>
    </location>
    <ligand>
        <name>ATP</name>
        <dbReference type="ChEBI" id="CHEBI:30616"/>
    </ligand>
</feature>
<dbReference type="PANTHER" id="PTHR43788:SF6">
    <property type="entry name" value="DNA HELICASE B"/>
    <property type="match status" value="1"/>
</dbReference>
<dbReference type="Proteomes" id="UP000601990">
    <property type="component" value="Unassembled WGS sequence"/>
</dbReference>
<dbReference type="InterPro" id="IPR027417">
    <property type="entry name" value="P-loop_NTPase"/>
</dbReference>
<name>A0ABX1N2B1_9RHOO</name>
<keyword evidence="3" id="KW-0234">DNA repair</keyword>
<feature type="domain" description="AAA+ ATPase" evidence="4">
    <location>
        <begin position="120"/>
        <end position="424"/>
    </location>
</feature>
<dbReference type="InterPro" id="IPR006344">
    <property type="entry name" value="RecD"/>
</dbReference>
<dbReference type="HAMAP" id="MF_01487">
    <property type="entry name" value="RecD"/>
    <property type="match status" value="1"/>
</dbReference>
<dbReference type="PANTHER" id="PTHR43788">
    <property type="entry name" value="DNA2/NAM7 HELICASE FAMILY MEMBER"/>
    <property type="match status" value="1"/>
</dbReference>
<keyword evidence="3 5" id="KW-0378">Hydrolase</keyword>
<dbReference type="CDD" id="cd17933">
    <property type="entry name" value="DEXSc_RecD-like"/>
    <property type="match status" value="1"/>
</dbReference>
<comment type="function">
    <text evidence="3">A helicase/nuclease that prepares dsDNA breaks (DSB) for recombinational DNA repair. Binds to DSBs and unwinds DNA via a highly rapid and processive ATP-dependent bidirectional helicase activity. Unwinds dsDNA until it encounters a Chi (crossover hotspot instigator) sequence from the 3' direction. Cuts ssDNA a few nucleotides 3' to the Chi site. The properties and activities of the enzyme are changed at Chi. The Chi-altered holoenzyme produces a long 3'-ssDNA overhang and facilitates RecA-binding to the ssDNA for homologous DNA recombination and repair. Holoenzyme degrades any linearized DNA that is unable to undergo homologous recombination. In the holoenzyme this subunit has ssDNA-dependent ATPase and 5'-3' helicase activity. When added to pre-assembled RecBC greatly stimulates nuclease activity and augments holoenzyme processivity. Negatively regulates the RecA-loading ability of RecBCD.</text>
</comment>
<keyword evidence="3" id="KW-0269">Exonuclease</keyword>
<comment type="catalytic activity">
    <reaction evidence="3">
        <text>ATP + H2O = ADP + phosphate + H(+)</text>
        <dbReference type="Rhea" id="RHEA:13065"/>
        <dbReference type="ChEBI" id="CHEBI:15377"/>
        <dbReference type="ChEBI" id="CHEBI:15378"/>
        <dbReference type="ChEBI" id="CHEBI:30616"/>
        <dbReference type="ChEBI" id="CHEBI:43474"/>
        <dbReference type="ChEBI" id="CHEBI:456216"/>
        <dbReference type="EC" id="5.6.2.3"/>
    </reaction>
</comment>
<organism evidence="5 6">
    <name type="scientific">Aromatoleum buckelii</name>
    <dbReference type="NCBI Taxonomy" id="200254"/>
    <lineage>
        <taxon>Bacteria</taxon>
        <taxon>Pseudomonadati</taxon>
        <taxon>Pseudomonadota</taxon>
        <taxon>Betaproteobacteria</taxon>
        <taxon>Rhodocyclales</taxon>
        <taxon>Rhodocyclaceae</taxon>
        <taxon>Aromatoleum</taxon>
    </lineage>
</organism>
<dbReference type="CDD" id="cd18809">
    <property type="entry name" value="SF1_C_RecD"/>
    <property type="match status" value="1"/>
</dbReference>
<dbReference type="SMART" id="SM00382">
    <property type="entry name" value="AAA"/>
    <property type="match status" value="1"/>
</dbReference>
<evidence type="ECO:0000256" key="2">
    <source>
        <dbReference type="ARBA" id="ARBA00022840"/>
    </source>
</evidence>
<accession>A0ABX1N2B1</accession>
<evidence type="ECO:0000313" key="6">
    <source>
        <dbReference type="Proteomes" id="UP000601990"/>
    </source>
</evidence>